<gene>
    <name evidence="2" type="ORF">CCMP2556_LOCUS39283</name>
</gene>
<evidence type="ECO:0000313" key="3">
    <source>
        <dbReference type="Proteomes" id="UP001642484"/>
    </source>
</evidence>
<evidence type="ECO:0000313" key="2">
    <source>
        <dbReference type="EMBL" id="CAK9079903.1"/>
    </source>
</evidence>
<reference evidence="2 3" key="1">
    <citation type="submission" date="2024-02" db="EMBL/GenBank/DDBJ databases">
        <authorList>
            <person name="Chen Y."/>
            <person name="Shah S."/>
            <person name="Dougan E. K."/>
            <person name="Thang M."/>
            <person name="Chan C."/>
        </authorList>
    </citation>
    <scope>NUCLEOTIDE SEQUENCE [LARGE SCALE GENOMIC DNA]</scope>
</reference>
<sequence>MPWALIWVRRTQRTRTRRRMACSSCARSTLLSSPGFERRSSHINRPKPSADAWSGDFVFLPGALDALPGGSSSDALVVVRPGSALQGEESQSWAQEKEQLMLDLQRLRVEVDSLNRLAERPGMACALTPVMPSRAGGSQIRMKGRAHMEG</sequence>
<keyword evidence="3" id="KW-1185">Reference proteome</keyword>
<protein>
    <submittedName>
        <fullName evidence="2">Uncharacterized protein</fullName>
    </submittedName>
</protein>
<dbReference type="EMBL" id="CAXAMN010023695">
    <property type="protein sequence ID" value="CAK9079903.1"/>
    <property type="molecule type" value="Genomic_DNA"/>
</dbReference>
<name>A0ABP0PV57_9DINO</name>
<evidence type="ECO:0000256" key="1">
    <source>
        <dbReference type="SAM" id="Coils"/>
    </source>
</evidence>
<keyword evidence="1" id="KW-0175">Coiled coil</keyword>
<feature type="coiled-coil region" evidence="1">
    <location>
        <begin position="90"/>
        <end position="117"/>
    </location>
</feature>
<comment type="caution">
    <text evidence="2">The sequence shown here is derived from an EMBL/GenBank/DDBJ whole genome shotgun (WGS) entry which is preliminary data.</text>
</comment>
<proteinExistence type="predicted"/>
<organism evidence="2 3">
    <name type="scientific">Durusdinium trenchii</name>
    <dbReference type="NCBI Taxonomy" id="1381693"/>
    <lineage>
        <taxon>Eukaryota</taxon>
        <taxon>Sar</taxon>
        <taxon>Alveolata</taxon>
        <taxon>Dinophyceae</taxon>
        <taxon>Suessiales</taxon>
        <taxon>Symbiodiniaceae</taxon>
        <taxon>Durusdinium</taxon>
    </lineage>
</organism>
<accession>A0ABP0PV57</accession>
<dbReference type="Proteomes" id="UP001642484">
    <property type="component" value="Unassembled WGS sequence"/>
</dbReference>